<organism evidence="5 6">
    <name type="scientific">Chironomus riparius</name>
    <dbReference type="NCBI Taxonomy" id="315576"/>
    <lineage>
        <taxon>Eukaryota</taxon>
        <taxon>Metazoa</taxon>
        <taxon>Ecdysozoa</taxon>
        <taxon>Arthropoda</taxon>
        <taxon>Hexapoda</taxon>
        <taxon>Insecta</taxon>
        <taxon>Pterygota</taxon>
        <taxon>Neoptera</taxon>
        <taxon>Endopterygota</taxon>
        <taxon>Diptera</taxon>
        <taxon>Nematocera</taxon>
        <taxon>Chironomoidea</taxon>
        <taxon>Chironomidae</taxon>
        <taxon>Chironominae</taxon>
        <taxon>Chironomus</taxon>
    </lineage>
</organism>
<dbReference type="Gene3D" id="1.20.58.420">
    <property type="entry name" value="AHSP"/>
    <property type="match status" value="1"/>
</dbReference>
<dbReference type="AlphaFoldDB" id="A0A9N9RRJ7"/>
<dbReference type="CDD" id="cd01851">
    <property type="entry name" value="GBP"/>
    <property type="match status" value="1"/>
</dbReference>
<accession>A0A9N9RRJ7</accession>
<evidence type="ECO:0000256" key="3">
    <source>
        <dbReference type="SAM" id="Phobius"/>
    </source>
</evidence>
<keyword evidence="3" id="KW-1133">Transmembrane helix</keyword>
<dbReference type="GO" id="GO:0003924">
    <property type="term" value="F:GTPase activity"/>
    <property type="evidence" value="ECO:0007669"/>
    <property type="project" value="InterPro"/>
</dbReference>
<evidence type="ECO:0000259" key="4">
    <source>
        <dbReference type="Pfam" id="PF02263"/>
    </source>
</evidence>
<dbReference type="OrthoDB" id="7788754at2759"/>
<proteinExistence type="predicted"/>
<feature type="transmembrane region" description="Helical" evidence="3">
    <location>
        <begin position="516"/>
        <end position="542"/>
    </location>
</feature>
<reference evidence="5" key="1">
    <citation type="submission" date="2022-01" db="EMBL/GenBank/DDBJ databases">
        <authorList>
            <person name="King R."/>
        </authorList>
    </citation>
    <scope>NUCLEOTIDE SEQUENCE</scope>
</reference>
<dbReference type="SUPFAM" id="SSF48340">
    <property type="entry name" value="Interferon-induced guanylate-binding protein 1 (GBP1), C-terminal domain"/>
    <property type="match status" value="1"/>
</dbReference>
<keyword evidence="6" id="KW-1185">Reference proteome</keyword>
<feature type="coiled-coil region" evidence="2">
    <location>
        <begin position="413"/>
        <end position="511"/>
    </location>
</feature>
<evidence type="ECO:0000313" key="5">
    <source>
        <dbReference type="EMBL" id="CAG9802094.1"/>
    </source>
</evidence>
<protein>
    <recommendedName>
        <fullName evidence="4">Guanylate-binding protein N-terminal domain-containing protein</fullName>
    </recommendedName>
</protein>
<keyword evidence="2" id="KW-0175">Coiled coil</keyword>
<dbReference type="GO" id="GO:0005525">
    <property type="term" value="F:GTP binding"/>
    <property type="evidence" value="ECO:0007669"/>
    <property type="project" value="InterPro"/>
</dbReference>
<evidence type="ECO:0000256" key="1">
    <source>
        <dbReference type="ARBA" id="ARBA00022801"/>
    </source>
</evidence>
<keyword evidence="3" id="KW-0472">Membrane</keyword>
<evidence type="ECO:0000313" key="6">
    <source>
        <dbReference type="Proteomes" id="UP001153620"/>
    </source>
</evidence>
<gene>
    <name evidence="5" type="ORF">CHIRRI_LOCUS5009</name>
</gene>
<evidence type="ECO:0000256" key="2">
    <source>
        <dbReference type="SAM" id="Coils"/>
    </source>
</evidence>
<name>A0A9N9RRJ7_9DIPT</name>
<keyword evidence="3" id="KW-0812">Transmembrane</keyword>
<dbReference type="InterPro" id="IPR027417">
    <property type="entry name" value="P-loop_NTPase"/>
</dbReference>
<keyword evidence="1" id="KW-0378">Hydrolase</keyword>
<feature type="domain" description="Guanylate-binding protein N-terminal" evidence="4">
    <location>
        <begin position="23"/>
        <end position="312"/>
    </location>
</feature>
<dbReference type="SUPFAM" id="SSF52540">
    <property type="entry name" value="P-loop containing nucleoside triphosphate hydrolases"/>
    <property type="match status" value="1"/>
</dbReference>
<reference evidence="5" key="2">
    <citation type="submission" date="2022-10" db="EMBL/GenBank/DDBJ databases">
        <authorList>
            <consortium name="ENA_rothamsted_submissions"/>
            <consortium name="culmorum"/>
            <person name="King R."/>
        </authorList>
    </citation>
    <scope>NUCLEOTIDE SEQUENCE</scope>
</reference>
<dbReference type="Gene3D" id="3.40.50.300">
    <property type="entry name" value="P-loop containing nucleotide triphosphate hydrolases"/>
    <property type="match status" value="1"/>
</dbReference>
<dbReference type="InterPro" id="IPR015894">
    <property type="entry name" value="Guanylate-bd_N"/>
</dbReference>
<dbReference type="EMBL" id="OU895878">
    <property type="protein sequence ID" value="CAG9802094.1"/>
    <property type="molecule type" value="Genomic_DNA"/>
</dbReference>
<sequence length="583" mass="67346">MSTDHDHPYGKPITVMKFSDTGEVVVDNEEVDKIFNHPEIEDRKIVILSLIGAFRGGKSFLLNYCLRFLYANYSSINDPKIADGEFLFEKDKNWMGICDEALKGFSWRSGIKRDTVGIIIWSDVFLHTIDKTGEKIAIFVMDTQGLFDKHSSPTDNSRIFVLSNLISSIQVLNLANRIQEDQLQYLQFTTEFAAFALENTIENVGKPFQNLMFLIRDWNNGDYYNYGTVGGRSYLEEVMKVKTNQKPELQSVRKTIASCFDEITCCLLPNPGKGVSRGKNYNGSWSEMDEDFKEELQSLVESLLLPDNLIKKKINSMDLNVKEMKQYIQHYLKLFQTNQIPKVSSIYELTVERFMNNMIDQCVEDYKLSIYRNEDIINEDNIVEIHNKCKERTLTMYDDEKKMGNLGHAITFRSKLEEDIEKYFVEYRDQKEENLEKLKEARAKFEEIVKKDSIRKEEILKNIDKVQIQLKELSKKRKENPFLTEVYDTQEKVLKSRLEHEENELKSIERKEQREMVFRIVILGIAGISIPFSAISAAGVVAAGASQLTALTALGFSLDTFNIVSTTASCIKVVKDLFKRRKK</sequence>
<dbReference type="Pfam" id="PF02263">
    <property type="entry name" value="GBP"/>
    <property type="match status" value="1"/>
</dbReference>
<dbReference type="PANTHER" id="PTHR10751">
    <property type="entry name" value="GUANYLATE BINDING PROTEIN"/>
    <property type="match status" value="1"/>
</dbReference>
<dbReference type="Proteomes" id="UP001153620">
    <property type="component" value="Chromosome 2"/>
</dbReference>
<dbReference type="InterPro" id="IPR036543">
    <property type="entry name" value="Guanylate-bd_C_sf"/>
</dbReference>